<dbReference type="InterPro" id="IPR017923">
    <property type="entry name" value="TFIIS_N"/>
</dbReference>
<dbReference type="GO" id="GO:0005634">
    <property type="term" value="C:nucleus"/>
    <property type="evidence" value="ECO:0007669"/>
    <property type="project" value="UniProtKB-SubCell"/>
</dbReference>
<feature type="compositionally biased region" description="Basic residues" evidence="4">
    <location>
        <begin position="328"/>
        <end position="342"/>
    </location>
</feature>
<gene>
    <name evidence="6" type="primary">TCEANC2_1</name>
    <name evidence="6" type="ORF">g.125178</name>
</gene>
<dbReference type="EMBL" id="GDJX01010884">
    <property type="protein sequence ID" value="JAT57052.1"/>
    <property type="molecule type" value="Transcribed_RNA"/>
</dbReference>
<keyword evidence="6" id="KW-0648">Protein biosynthesis</keyword>
<comment type="subcellular location">
    <subcellularLocation>
        <location evidence="1 3">Nucleus</location>
    </subcellularLocation>
</comment>
<dbReference type="PANTHER" id="PTHR47210:SF1">
    <property type="entry name" value="MEDIATOR OF RNA POLYMERASE II TRANSCRIPTION SUBUNIT 26C-RELATED"/>
    <property type="match status" value="1"/>
</dbReference>
<evidence type="ECO:0000256" key="2">
    <source>
        <dbReference type="ARBA" id="ARBA00023242"/>
    </source>
</evidence>
<feature type="compositionally biased region" description="Acidic residues" evidence="4">
    <location>
        <begin position="110"/>
        <end position="129"/>
    </location>
</feature>
<dbReference type="PROSITE" id="PS51319">
    <property type="entry name" value="TFIIS_N"/>
    <property type="match status" value="1"/>
</dbReference>
<protein>
    <submittedName>
        <fullName evidence="6">Transcription elongation factor A N-terminal and central domain-containing protein 2</fullName>
    </submittedName>
</protein>
<proteinExistence type="predicted"/>
<feature type="compositionally biased region" description="Basic residues" evidence="4">
    <location>
        <begin position="383"/>
        <end position="397"/>
    </location>
</feature>
<organism evidence="6">
    <name type="scientific">Anthurium amnicola</name>
    <dbReference type="NCBI Taxonomy" id="1678845"/>
    <lineage>
        <taxon>Eukaryota</taxon>
        <taxon>Viridiplantae</taxon>
        <taxon>Streptophyta</taxon>
        <taxon>Embryophyta</taxon>
        <taxon>Tracheophyta</taxon>
        <taxon>Spermatophyta</taxon>
        <taxon>Magnoliopsida</taxon>
        <taxon>Liliopsida</taxon>
        <taxon>Araceae</taxon>
        <taxon>Pothoideae</taxon>
        <taxon>Potheae</taxon>
        <taxon>Anthurium</taxon>
    </lineage>
</organism>
<sequence length="397" mass="44701">MDLDDFKGVMGSLGLDLWTLIETAISLAARDHGRELRARRDGFVEQLYAAPAAAPCQSRHSEDGPARPGATRAGERERSQSRCTEEERQKLGSSERNRGASPSMALSPDREEEDDDEAAAAAEEEEEEGDRDRRRHSRPVEDEQTKILAIKDLLDDPDQPEDDLVHLLQVLADMDITFRALKGTDIGRHVNGLRKHPSSEVRRLVKQLVRKWKDLVDEWVKSNSHETATPSIITDGDSPQQIQARAGQSRNQVVFGNQNPDVNFSYLPLLPLKTLQTILISLLPLCGWTTDCRFLILVTPPTPTPCIRHHQTSTAAWVRINPTGRWWNRRRRQPHPHGRKLQRSPTIHPPLLLQLRRSSAGSTRTACSTRRGSPRPGAGSTRTTRKPRTPRSSGRYR</sequence>
<dbReference type="Gene3D" id="1.20.930.10">
    <property type="entry name" value="Conserved domain common to transcription factors TFIIS, elongin A, CRSP70"/>
    <property type="match status" value="1"/>
</dbReference>
<feature type="compositionally biased region" description="Basic and acidic residues" evidence="4">
    <location>
        <begin position="73"/>
        <end position="98"/>
    </location>
</feature>
<reference evidence="6" key="1">
    <citation type="submission" date="2015-07" db="EMBL/GenBank/DDBJ databases">
        <title>Transcriptome Assembly of Anthurium amnicola.</title>
        <authorList>
            <person name="Suzuki J."/>
        </authorList>
    </citation>
    <scope>NUCLEOTIDE SEQUENCE</scope>
</reference>
<evidence type="ECO:0000313" key="6">
    <source>
        <dbReference type="EMBL" id="JAT57052.1"/>
    </source>
</evidence>
<feature type="compositionally biased region" description="Polar residues" evidence="4">
    <location>
        <begin position="356"/>
        <end position="371"/>
    </location>
</feature>
<dbReference type="Pfam" id="PF08711">
    <property type="entry name" value="Med26"/>
    <property type="match status" value="1"/>
</dbReference>
<feature type="region of interest" description="Disordered" evidence="4">
    <location>
        <begin position="52"/>
        <end position="141"/>
    </location>
</feature>
<feature type="region of interest" description="Disordered" evidence="4">
    <location>
        <begin position="328"/>
        <end position="397"/>
    </location>
</feature>
<dbReference type="CDD" id="cd00183">
    <property type="entry name" value="TFIIS_I"/>
    <property type="match status" value="1"/>
</dbReference>
<evidence type="ECO:0000256" key="3">
    <source>
        <dbReference type="PROSITE-ProRule" id="PRU00649"/>
    </source>
</evidence>
<dbReference type="InterPro" id="IPR035441">
    <property type="entry name" value="TFIIS/LEDGF_dom_sf"/>
</dbReference>
<evidence type="ECO:0000256" key="1">
    <source>
        <dbReference type="ARBA" id="ARBA00004123"/>
    </source>
</evidence>
<dbReference type="PANTHER" id="PTHR47210">
    <property type="entry name" value="MEDIATOR OF RNA POLYMERASE II TRANSCRIPTION SUBUNIT 26C-RELATED"/>
    <property type="match status" value="1"/>
</dbReference>
<name>A0A1D1YR09_9ARAE</name>
<dbReference type="SUPFAM" id="SSF47676">
    <property type="entry name" value="Conserved domain common to transcription factors TFIIS, elongin A, CRSP70"/>
    <property type="match status" value="1"/>
</dbReference>
<dbReference type="AlphaFoldDB" id="A0A1D1YR09"/>
<feature type="domain" description="TFIIS N-terminal" evidence="5">
    <location>
        <begin position="145"/>
        <end position="219"/>
    </location>
</feature>
<keyword evidence="6" id="KW-0251">Elongation factor</keyword>
<accession>A0A1D1YR09</accession>
<dbReference type="InterPro" id="IPR044790">
    <property type="entry name" value="MD26C-like"/>
</dbReference>
<dbReference type="SMART" id="SM00509">
    <property type="entry name" value="TFS2N"/>
    <property type="match status" value="1"/>
</dbReference>
<evidence type="ECO:0000259" key="5">
    <source>
        <dbReference type="PROSITE" id="PS51319"/>
    </source>
</evidence>
<dbReference type="InterPro" id="IPR003617">
    <property type="entry name" value="TFIIS/CRSP70_N_sub"/>
</dbReference>
<keyword evidence="2 3" id="KW-0539">Nucleus</keyword>
<dbReference type="GO" id="GO:0003746">
    <property type="term" value="F:translation elongation factor activity"/>
    <property type="evidence" value="ECO:0007669"/>
    <property type="project" value="UniProtKB-KW"/>
</dbReference>
<evidence type="ECO:0000256" key="4">
    <source>
        <dbReference type="SAM" id="MobiDB-lite"/>
    </source>
</evidence>